<accession>A0A9E6Y7U0</accession>
<dbReference type="AlphaFoldDB" id="A0A9E6Y7U0"/>
<evidence type="ECO:0000313" key="10">
    <source>
        <dbReference type="Proteomes" id="UP001162834"/>
    </source>
</evidence>
<reference evidence="9" key="1">
    <citation type="journal article" date="2022" name="Int. J. Syst. Evol. Microbiol.">
        <title>Pseudomonas aegrilactucae sp. nov. and Pseudomonas morbosilactucae sp. nov., pathogens causing bacterial rot of lettuce in Japan.</title>
        <authorList>
            <person name="Sawada H."/>
            <person name="Fujikawa T."/>
            <person name="Satou M."/>
        </authorList>
    </citation>
    <scope>NUCLEOTIDE SEQUENCE</scope>
    <source>
        <strain evidence="9">0166_1</strain>
    </source>
</reference>
<keyword evidence="5" id="KW-0627">Porphyrin biosynthesis</keyword>
<dbReference type="GO" id="GO:0032259">
    <property type="term" value="P:methylation"/>
    <property type="evidence" value="ECO:0007669"/>
    <property type="project" value="UniProtKB-KW"/>
</dbReference>
<dbReference type="PANTHER" id="PTHR45790">
    <property type="entry name" value="SIROHEME SYNTHASE-RELATED"/>
    <property type="match status" value="1"/>
</dbReference>
<proteinExistence type="inferred from homology"/>
<dbReference type="RefSeq" id="WP_259313253.1">
    <property type="nucleotide sequence ID" value="NZ_CP087164.1"/>
</dbReference>
<keyword evidence="3 6" id="KW-0808">Transferase</keyword>
<dbReference type="Pfam" id="PF00590">
    <property type="entry name" value="TP_methylase"/>
    <property type="match status" value="1"/>
</dbReference>
<dbReference type="FunFam" id="3.40.1010.10:FF:000001">
    <property type="entry name" value="Siroheme synthase"/>
    <property type="match status" value="1"/>
</dbReference>
<dbReference type="InterPro" id="IPR035996">
    <property type="entry name" value="4pyrrol_Methylase_sf"/>
</dbReference>
<dbReference type="InterPro" id="IPR050161">
    <property type="entry name" value="Siro_Cobalamin_biosynth"/>
</dbReference>
<keyword evidence="10" id="KW-1185">Reference proteome</keyword>
<dbReference type="GO" id="GO:0019354">
    <property type="term" value="P:siroheme biosynthetic process"/>
    <property type="evidence" value="ECO:0007669"/>
    <property type="project" value="InterPro"/>
</dbReference>
<evidence type="ECO:0000256" key="6">
    <source>
        <dbReference type="RuleBase" id="RU003960"/>
    </source>
</evidence>
<sequence length="486" mass="49353">MTGVVYLVGAGPGDPGLLTVRARELLESADVVLTDKLVPPGILDDVPGEVVDVGKIGGGTQVPQDETNRLLLEHARAGRTVVRLKGGDPFVFGRGGEEAQVLREAGIPFEIVPGVTAGVAAPAYAGIPVTQRGLAAGVAFVTGHEDPAKGETQIDWPPLAAFPGTLVFYMGVRALPRIAERLVAGGRSPDEPVVIVERGTLAGQRSVSGTLATIAERASAAAVRAPSVTIVGPVAALGDELAWLDAARPLSGRTVAVTRARAQASALAGRLRALGAEVVEAPAIAIEPLAVTVPDLAGYDLLCVTSPNGAGRLLEEVRDARALAGPVIAAIGPGTARALRAGGIEPDVVPERAIAESLVEALAGVPVRRALIARAEEARDVLPGALRERGAEVDVLALYRTVAAPLDDAARAAVDGADYVTFTSASSVRNVLAAGATLQGPRLVSIGPVTSAELDAHGLRGDVEATEHTPDGLVSALVADAAVSAA</sequence>
<dbReference type="SUPFAM" id="SSF69618">
    <property type="entry name" value="HemD-like"/>
    <property type="match status" value="1"/>
</dbReference>
<keyword evidence="9" id="KW-0456">Lyase</keyword>
<dbReference type="Gene3D" id="3.30.950.10">
    <property type="entry name" value="Methyltransferase, Cobalt-precorrin-4 Transmethylase, Domain 2"/>
    <property type="match status" value="1"/>
</dbReference>
<dbReference type="NCBIfam" id="NF004790">
    <property type="entry name" value="PRK06136.1"/>
    <property type="match status" value="1"/>
</dbReference>
<keyword evidence="4" id="KW-0949">S-adenosyl-L-methionine</keyword>
<dbReference type="InterPro" id="IPR014777">
    <property type="entry name" value="4pyrrole_Mease_sub1"/>
</dbReference>
<dbReference type="KEGG" id="sbae:DSM104329_05681"/>
<dbReference type="Gene3D" id="3.40.1010.10">
    <property type="entry name" value="Cobalt-precorrin-4 Transmethylase, Domain 1"/>
    <property type="match status" value="1"/>
</dbReference>
<comment type="similarity">
    <text evidence="6">Belongs to the precorrin methyltransferase family.</text>
</comment>
<dbReference type="Pfam" id="PF02602">
    <property type="entry name" value="HEM4"/>
    <property type="match status" value="1"/>
</dbReference>
<dbReference type="GO" id="GO:0004852">
    <property type="term" value="F:uroporphyrinogen-III synthase activity"/>
    <property type="evidence" value="ECO:0007669"/>
    <property type="project" value="InterPro"/>
</dbReference>
<evidence type="ECO:0000256" key="3">
    <source>
        <dbReference type="ARBA" id="ARBA00022679"/>
    </source>
</evidence>
<dbReference type="Proteomes" id="UP001162834">
    <property type="component" value="Chromosome"/>
</dbReference>
<feature type="domain" description="Tetrapyrrole biosynthesis uroporphyrinogen III synthase" evidence="8">
    <location>
        <begin position="266"/>
        <end position="474"/>
    </location>
</feature>
<protein>
    <recommendedName>
        <fullName evidence="1">uroporphyrinogen-III C-methyltransferase</fullName>
        <ecNumber evidence="1">2.1.1.107</ecNumber>
    </recommendedName>
</protein>
<gene>
    <name evidence="9" type="primary">cysG_2</name>
    <name evidence="9" type="ORF">DSM104329_05681</name>
</gene>
<name>A0A9E6Y7U0_9ACTN</name>
<dbReference type="InterPro" id="IPR000878">
    <property type="entry name" value="4pyrrol_Mease"/>
</dbReference>
<dbReference type="PROSITE" id="PS00839">
    <property type="entry name" value="SUMT_1"/>
    <property type="match status" value="1"/>
</dbReference>
<dbReference type="InterPro" id="IPR003754">
    <property type="entry name" value="4pyrrol_synth_uPrphyn_synth"/>
</dbReference>
<dbReference type="InterPro" id="IPR003043">
    <property type="entry name" value="Uropor_MeTrfase_CS"/>
</dbReference>
<keyword evidence="2 6" id="KW-0489">Methyltransferase</keyword>
<dbReference type="PANTHER" id="PTHR45790:SF3">
    <property type="entry name" value="S-ADENOSYL-L-METHIONINE-DEPENDENT UROPORPHYRINOGEN III METHYLTRANSFERASE, CHLOROPLASTIC"/>
    <property type="match status" value="1"/>
</dbReference>
<evidence type="ECO:0000259" key="7">
    <source>
        <dbReference type="Pfam" id="PF00590"/>
    </source>
</evidence>
<dbReference type="InterPro" id="IPR006366">
    <property type="entry name" value="CobA/CysG_C"/>
</dbReference>
<dbReference type="GO" id="GO:0004851">
    <property type="term" value="F:uroporphyrin-III C-methyltransferase activity"/>
    <property type="evidence" value="ECO:0007669"/>
    <property type="project" value="UniProtKB-EC"/>
</dbReference>
<dbReference type="EMBL" id="CP087164">
    <property type="protein sequence ID" value="UGS39248.1"/>
    <property type="molecule type" value="Genomic_DNA"/>
</dbReference>
<dbReference type="CDD" id="cd06578">
    <property type="entry name" value="HemD"/>
    <property type="match status" value="1"/>
</dbReference>
<organism evidence="9 10">
    <name type="scientific">Capillimicrobium parvum</name>
    <dbReference type="NCBI Taxonomy" id="2884022"/>
    <lineage>
        <taxon>Bacteria</taxon>
        <taxon>Bacillati</taxon>
        <taxon>Actinomycetota</taxon>
        <taxon>Thermoleophilia</taxon>
        <taxon>Solirubrobacterales</taxon>
        <taxon>Capillimicrobiaceae</taxon>
        <taxon>Capillimicrobium</taxon>
    </lineage>
</organism>
<dbReference type="EC" id="2.1.1.107" evidence="1"/>
<evidence type="ECO:0000256" key="2">
    <source>
        <dbReference type="ARBA" id="ARBA00022603"/>
    </source>
</evidence>
<feature type="domain" description="Tetrapyrrole methylase" evidence="7">
    <location>
        <begin position="5"/>
        <end position="214"/>
    </location>
</feature>
<evidence type="ECO:0000256" key="5">
    <source>
        <dbReference type="ARBA" id="ARBA00023244"/>
    </source>
</evidence>
<dbReference type="PROSITE" id="PS00840">
    <property type="entry name" value="SUMT_2"/>
    <property type="match status" value="1"/>
</dbReference>
<dbReference type="NCBIfam" id="TIGR01469">
    <property type="entry name" value="cobA_cysG_Cterm"/>
    <property type="match status" value="1"/>
</dbReference>
<evidence type="ECO:0000256" key="4">
    <source>
        <dbReference type="ARBA" id="ARBA00022691"/>
    </source>
</evidence>
<dbReference type="CDD" id="cd11642">
    <property type="entry name" value="SUMT"/>
    <property type="match status" value="1"/>
</dbReference>
<evidence type="ECO:0000256" key="1">
    <source>
        <dbReference type="ARBA" id="ARBA00012162"/>
    </source>
</evidence>
<dbReference type="InterPro" id="IPR014776">
    <property type="entry name" value="4pyrrole_Mease_sub2"/>
</dbReference>
<dbReference type="SUPFAM" id="SSF53790">
    <property type="entry name" value="Tetrapyrrole methylase"/>
    <property type="match status" value="1"/>
</dbReference>
<evidence type="ECO:0000259" key="8">
    <source>
        <dbReference type="Pfam" id="PF02602"/>
    </source>
</evidence>
<dbReference type="Gene3D" id="3.40.50.10090">
    <property type="match status" value="2"/>
</dbReference>
<dbReference type="InterPro" id="IPR036108">
    <property type="entry name" value="4pyrrol_syn_uPrphyn_synt_sf"/>
</dbReference>
<dbReference type="FunFam" id="3.30.950.10:FF:000001">
    <property type="entry name" value="Siroheme synthase"/>
    <property type="match status" value="1"/>
</dbReference>
<evidence type="ECO:0000313" key="9">
    <source>
        <dbReference type="EMBL" id="UGS39248.1"/>
    </source>
</evidence>